<reference evidence="2 3" key="1">
    <citation type="submission" date="2024-03" db="EMBL/GenBank/DDBJ databases">
        <authorList>
            <person name="Jo J.-H."/>
        </authorList>
    </citation>
    <scope>NUCLEOTIDE SEQUENCE [LARGE SCALE GENOMIC DNA]</scope>
    <source>
        <strain evidence="2 3">PS1R-30</strain>
    </source>
</reference>
<sequence>MTGEQDILVERIGAVARVTLNRPAQMNAFTPQMMLDLPGLIQAEIDSGARAVILTGAGDNFCAGANIAPTGQAPATGGAVDVRGQMDDCYNPLARFFAALPVPLITAVKGAAAGGGASLALSGDIVVVGRSAYVMLAFALRGLVPDVGATWLVASAVGRLRALKMALLAEKMFAPEALAAGLVSEVVDDDLVLARAEEIATRLAAMPTKTLAAIRSQVQVAIDQGFEASLDAERDNQVMVSLTRDYREGINAFKEKRRPVFTGE</sequence>
<evidence type="ECO:0000256" key="1">
    <source>
        <dbReference type="ARBA" id="ARBA00005254"/>
    </source>
</evidence>
<dbReference type="PANTHER" id="PTHR43459">
    <property type="entry name" value="ENOYL-COA HYDRATASE"/>
    <property type="match status" value="1"/>
</dbReference>
<dbReference type="InterPro" id="IPR014748">
    <property type="entry name" value="Enoyl-CoA_hydra_C"/>
</dbReference>
<protein>
    <submittedName>
        <fullName evidence="2">Enoyl-CoA hydratase-related protein</fullName>
    </submittedName>
</protein>
<dbReference type="RefSeq" id="WP_339588151.1">
    <property type="nucleotide sequence ID" value="NZ_JBBHJZ010000003.1"/>
</dbReference>
<dbReference type="EMBL" id="JBBHJZ010000003">
    <property type="protein sequence ID" value="MEJ5978215.1"/>
    <property type="molecule type" value="Genomic_DNA"/>
</dbReference>
<accession>A0ABU8RYR3</accession>
<comment type="caution">
    <text evidence="2">The sequence shown here is derived from an EMBL/GenBank/DDBJ whole genome shotgun (WGS) entry which is preliminary data.</text>
</comment>
<proteinExistence type="inferred from homology"/>
<name>A0ABU8RYR3_9SPHN</name>
<dbReference type="Proteomes" id="UP001361239">
    <property type="component" value="Unassembled WGS sequence"/>
</dbReference>
<dbReference type="PANTHER" id="PTHR43459:SF1">
    <property type="entry name" value="EG:BACN32G11.4 PROTEIN"/>
    <property type="match status" value="1"/>
</dbReference>
<dbReference type="Gene3D" id="1.10.12.10">
    <property type="entry name" value="Lyase 2-enoyl-coa Hydratase, Chain A, domain 2"/>
    <property type="match status" value="1"/>
</dbReference>
<dbReference type="SUPFAM" id="SSF52096">
    <property type="entry name" value="ClpP/crotonase"/>
    <property type="match status" value="1"/>
</dbReference>
<dbReference type="InterPro" id="IPR001753">
    <property type="entry name" value="Enoyl-CoA_hydra/iso"/>
</dbReference>
<keyword evidence="3" id="KW-1185">Reference proteome</keyword>
<gene>
    <name evidence="2" type="ORF">WG901_16295</name>
</gene>
<evidence type="ECO:0000313" key="2">
    <source>
        <dbReference type="EMBL" id="MEJ5978215.1"/>
    </source>
</evidence>
<dbReference type="InterPro" id="IPR029045">
    <property type="entry name" value="ClpP/crotonase-like_dom_sf"/>
</dbReference>
<dbReference type="CDD" id="cd06558">
    <property type="entry name" value="crotonase-like"/>
    <property type="match status" value="1"/>
</dbReference>
<comment type="similarity">
    <text evidence="1">Belongs to the enoyl-CoA hydratase/isomerase family.</text>
</comment>
<dbReference type="Pfam" id="PF00378">
    <property type="entry name" value="ECH_1"/>
    <property type="match status" value="1"/>
</dbReference>
<organism evidence="2 3">
    <name type="scientific">Novosphingobium anseongense</name>
    <dbReference type="NCBI Taxonomy" id="3133436"/>
    <lineage>
        <taxon>Bacteria</taxon>
        <taxon>Pseudomonadati</taxon>
        <taxon>Pseudomonadota</taxon>
        <taxon>Alphaproteobacteria</taxon>
        <taxon>Sphingomonadales</taxon>
        <taxon>Sphingomonadaceae</taxon>
        <taxon>Novosphingobium</taxon>
    </lineage>
</organism>
<dbReference type="Gene3D" id="3.90.226.10">
    <property type="entry name" value="2-enoyl-CoA Hydratase, Chain A, domain 1"/>
    <property type="match status" value="1"/>
</dbReference>
<evidence type="ECO:0000313" key="3">
    <source>
        <dbReference type="Proteomes" id="UP001361239"/>
    </source>
</evidence>